<keyword evidence="2" id="KW-0813">Transport</keyword>
<dbReference type="RefSeq" id="WP_259662062.1">
    <property type="nucleotide sequence ID" value="NZ_JAHXRI010000010.1"/>
</dbReference>
<dbReference type="Gene3D" id="3.10.105.10">
    <property type="entry name" value="Dipeptide-binding Protein, Domain 3"/>
    <property type="match status" value="1"/>
</dbReference>
<evidence type="ECO:0000256" key="2">
    <source>
        <dbReference type="ARBA" id="ARBA00022448"/>
    </source>
</evidence>
<evidence type="ECO:0000313" key="6">
    <source>
        <dbReference type="EMBL" id="MBZ1351676.1"/>
    </source>
</evidence>
<evidence type="ECO:0000256" key="4">
    <source>
        <dbReference type="SAM" id="SignalP"/>
    </source>
</evidence>
<keyword evidence="7" id="KW-1185">Reference proteome</keyword>
<dbReference type="InterPro" id="IPR039424">
    <property type="entry name" value="SBP_5"/>
</dbReference>
<dbReference type="InterPro" id="IPR000914">
    <property type="entry name" value="SBP_5_dom"/>
</dbReference>
<dbReference type="AlphaFoldDB" id="A0A953NED1"/>
<evidence type="ECO:0000256" key="1">
    <source>
        <dbReference type="ARBA" id="ARBA00005695"/>
    </source>
</evidence>
<protein>
    <submittedName>
        <fullName evidence="6">ABC transporter substrate-binding protein</fullName>
    </submittedName>
</protein>
<dbReference type="InterPro" id="IPR030678">
    <property type="entry name" value="Peptide/Ni-bd"/>
</dbReference>
<dbReference type="PANTHER" id="PTHR30290:SF9">
    <property type="entry name" value="OLIGOPEPTIDE-BINDING PROTEIN APPA"/>
    <property type="match status" value="1"/>
</dbReference>
<keyword evidence="3 4" id="KW-0732">Signal</keyword>
<sequence>MRRSLIAAALTAAFLFPAIGSAKTFKWTSQGDILTLDPHSQNEGLNIAANLWVYDPLLAYNDKFEVVPSLAVSWEQVNPSLWRFKLRPNVKFHDGSAFTADDVVFSIKRAMAPSSQFKSYVAGISDVKAIDPLTVEIATAGPNPVLLRQLPSLGIMSKAWAEKNNATLPQDFNKKEESYAARHAMGTGPYILKTREVDIKTTYAENPNWWGKPTKTGNVTEIIYTPIKQNATRTAALLSGEVDFVLDPPAQDLDRLRKQVKVIDGNENRTIYFAMDVKSPELKYSNIKGKNPMQDVRVREALYRSIDIEAIKKSVMRGMSLPTGAMISPQVHGYSDAMGKRVPYDVEKAKALLKEAGYENNLEFTLDCPNNRYINDEAICQAVVAMWARAGVKAKLNAMPRATFFPKIANGDFSVYLFGWGVPTFDAYYTLESLIRSKGEGAAGAFNYGGYSNPKVDALIDAVKTEVDDAKRTAMIREAFTIHAKEFGTIPLHDQVIPWAMKKNVEIVHQPNNRPVVERITIK</sequence>
<dbReference type="CDD" id="cd08498">
    <property type="entry name" value="PBP2_NikA_DppA_OppA_like_2"/>
    <property type="match status" value="1"/>
</dbReference>
<evidence type="ECO:0000313" key="7">
    <source>
        <dbReference type="Proteomes" id="UP000739565"/>
    </source>
</evidence>
<dbReference type="PANTHER" id="PTHR30290">
    <property type="entry name" value="PERIPLASMIC BINDING COMPONENT OF ABC TRANSPORTER"/>
    <property type="match status" value="1"/>
</dbReference>
<dbReference type="EMBL" id="JAHXRI010000010">
    <property type="protein sequence ID" value="MBZ1351676.1"/>
    <property type="molecule type" value="Genomic_DNA"/>
</dbReference>
<comment type="similarity">
    <text evidence="1">Belongs to the bacterial solute-binding protein 5 family.</text>
</comment>
<feature type="signal peptide" evidence="4">
    <location>
        <begin position="1"/>
        <end position="22"/>
    </location>
</feature>
<dbReference type="Pfam" id="PF00496">
    <property type="entry name" value="SBP_bac_5"/>
    <property type="match status" value="1"/>
</dbReference>
<dbReference type="PIRSF" id="PIRSF002741">
    <property type="entry name" value="MppA"/>
    <property type="match status" value="1"/>
</dbReference>
<reference evidence="6" key="1">
    <citation type="submission" date="2021-07" db="EMBL/GenBank/DDBJ databases">
        <title>New genus and species of the family Alcaligenaceae.</title>
        <authorList>
            <person name="Hahn M.W."/>
        </authorList>
    </citation>
    <scope>NUCLEOTIDE SEQUENCE</scope>
    <source>
        <strain evidence="6">LF4-65</strain>
    </source>
</reference>
<dbReference type="Gene3D" id="3.90.76.10">
    <property type="entry name" value="Dipeptide-binding Protein, Domain 1"/>
    <property type="match status" value="1"/>
</dbReference>
<dbReference type="GO" id="GO:1904680">
    <property type="term" value="F:peptide transmembrane transporter activity"/>
    <property type="evidence" value="ECO:0007669"/>
    <property type="project" value="TreeGrafter"/>
</dbReference>
<organism evidence="6 7">
    <name type="scientific">Zwartia hollandica</name>
    <dbReference type="NCBI Taxonomy" id="324606"/>
    <lineage>
        <taxon>Bacteria</taxon>
        <taxon>Pseudomonadati</taxon>
        <taxon>Pseudomonadota</taxon>
        <taxon>Betaproteobacteria</taxon>
        <taxon>Burkholderiales</taxon>
        <taxon>Alcaligenaceae</taxon>
        <taxon>Zwartia</taxon>
    </lineage>
</organism>
<proteinExistence type="inferred from homology"/>
<evidence type="ECO:0000259" key="5">
    <source>
        <dbReference type="Pfam" id="PF00496"/>
    </source>
</evidence>
<evidence type="ECO:0000256" key="3">
    <source>
        <dbReference type="ARBA" id="ARBA00022729"/>
    </source>
</evidence>
<comment type="caution">
    <text evidence="6">The sequence shown here is derived from an EMBL/GenBank/DDBJ whole genome shotgun (WGS) entry which is preliminary data.</text>
</comment>
<gene>
    <name evidence="6" type="ORF">KZZ10_13570</name>
</gene>
<dbReference type="Proteomes" id="UP000739565">
    <property type="component" value="Unassembled WGS sequence"/>
</dbReference>
<dbReference type="GO" id="GO:0015833">
    <property type="term" value="P:peptide transport"/>
    <property type="evidence" value="ECO:0007669"/>
    <property type="project" value="TreeGrafter"/>
</dbReference>
<dbReference type="Gene3D" id="3.40.190.10">
    <property type="entry name" value="Periplasmic binding protein-like II"/>
    <property type="match status" value="1"/>
</dbReference>
<feature type="domain" description="Solute-binding protein family 5" evidence="5">
    <location>
        <begin position="65"/>
        <end position="438"/>
    </location>
</feature>
<name>A0A953NED1_9BURK</name>
<dbReference type="SUPFAM" id="SSF53850">
    <property type="entry name" value="Periplasmic binding protein-like II"/>
    <property type="match status" value="1"/>
</dbReference>
<dbReference type="GO" id="GO:0030288">
    <property type="term" value="C:outer membrane-bounded periplasmic space"/>
    <property type="evidence" value="ECO:0007669"/>
    <property type="project" value="UniProtKB-ARBA"/>
</dbReference>
<dbReference type="GO" id="GO:0043190">
    <property type="term" value="C:ATP-binding cassette (ABC) transporter complex"/>
    <property type="evidence" value="ECO:0007669"/>
    <property type="project" value="InterPro"/>
</dbReference>
<accession>A0A953NED1</accession>
<feature type="chain" id="PRO_5037745118" evidence="4">
    <location>
        <begin position="23"/>
        <end position="523"/>
    </location>
</feature>